<evidence type="ECO:0000313" key="2">
    <source>
        <dbReference type="Proteomes" id="UP001057402"/>
    </source>
</evidence>
<comment type="caution">
    <text evidence="1">The sequence shown here is derived from an EMBL/GenBank/DDBJ whole genome shotgun (WGS) entry which is preliminary data.</text>
</comment>
<reference evidence="2" key="1">
    <citation type="journal article" date="2023" name="Front. Plant Sci.">
        <title>Chromosomal-level genome assembly of Melastoma candidum provides insights into trichome evolution.</title>
        <authorList>
            <person name="Zhong Y."/>
            <person name="Wu W."/>
            <person name="Sun C."/>
            <person name="Zou P."/>
            <person name="Liu Y."/>
            <person name="Dai S."/>
            <person name="Zhou R."/>
        </authorList>
    </citation>
    <scope>NUCLEOTIDE SEQUENCE [LARGE SCALE GENOMIC DNA]</scope>
</reference>
<organism evidence="1 2">
    <name type="scientific">Melastoma candidum</name>
    <dbReference type="NCBI Taxonomy" id="119954"/>
    <lineage>
        <taxon>Eukaryota</taxon>
        <taxon>Viridiplantae</taxon>
        <taxon>Streptophyta</taxon>
        <taxon>Embryophyta</taxon>
        <taxon>Tracheophyta</taxon>
        <taxon>Spermatophyta</taxon>
        <taxon>Magnoliopsida</taxon>
        <taxon>eudicotyledons</taxon>
        <taxon>Gunneridae</taxon>
        <taxon>Pentapetalae</taxon>
        <taxon>rosids</taxon>
        <taxon>malvids</taxon>
        <taxon>Myrtales</taxon>
        <taxon>Melastomataceae</taxon>
        <taxon>Melastomatoideae</taxon>
        <taxon>Melastomateae</taxon>
        <taxon>Melastoma</taxon>
    </lineage>
</organism>
<proteinExistence type="predicted"/>
<dbReference type="Proteomes" id="UP001057402">
    <property type="component" value="Chromosome 7"/>
</dbReference>
<gene>
    <name evidence="1" type="ORF">MLD38_027382</name>
</gene>
<sequence>MGACEKYRNVKTGEWVAKHLKELEPMNDGVYVALANIYASNGMWEEVARMRSVLKEQELAKVPGFSLTD</sequence>
<accession>A0ACB9P4U4</accession>
<protein>
    <submittedName>
        <fullName evidence="1">Uncharacterized protein</fullName>
    </submittedName>
</protein>
<evidence type="ECO:0000313" key="1">
    <source>
        <dbReference type="EMBL" id="KAI4342804.1"/>
    </source>
</evidence>
<keyword evidence="2" id="KW-1185">Reference proteome</keyword>
<dbReference type="EMBL" id="CM042886">
    <property type="protein sequence ID" value="KAI4342804.1"/>
    <property type="molecule type" value="Genomic_DNA"/>
</dbReference>
<name>A0ACB9P4U4_9MYRT</name>